<name>A0A9X2T0Y5_9HYPH</name>
<evidence type="ECO:0000259" key="2">
    <source>
        <dbReference type="Pfam" id="PF01757"/>
    </source>
</evidence>
<feature type="transmembrane region" description="Helical" evidence="1">
    <location>
        <begin position="177"/>
        <end position="197"/>
    </location>
</feature>
<gene>
    <name evidence="3" type="ORF">NVS89_03510</name>
</gene>
<feature type="transmembrane region" description="Helical" evidence="1">
    <location>
        <begin position="233"/>
        <end position="253"/>
    </location>
</feature>
<dbReference type="RefSeq" id="WP_258731097.1">
    <property type="nucleotide sequence ID" value="NZ_JANTHZ010000001.1"/>
</dbReference>
<dbReference type="PANTHER" id="PTHR23028">
    <property type="entry name" value="ACETYLTRANSFERASE"/>
    <property type="match status" value="1"/>
</dbReference>
<keyword evidence="3" id="KW-0808">Transferase</keyword>
<feature type="domain" description="Acyltransferase 3" evidence="2">
    <location>
        <begin position="11"/>
        <end position="363"/>
    </location>
</feature>
<reference evidence="3" key="1">
    <citation type="submission" date="2022-08" db="EMBL/GenBank/DDBJ databases">
        <authorList>
            <person name="Li F."/>
        </authorList>
    </citation>
    <scope>NUCLEOTIDE SEQUENCE</scope>
    <source>
        <strain evidence="3">MQZ15Z-1</strain>
    </source>
</reference>
<feature type="transmembrane region" description="Helical" evidence="1">
    <location>
        <begin position="86"/>
        <end position="106"/>
    </location>
</feature>
<keyword evidence="1" id="KW-0812">Transmembrane</keyword>
<dbReference type="Pfam" id="PF01757">
    <property type="entry name" value="Acyl_transf_3"/>
    <property type="match status" value="1"/>
</dbReference>
<keyword evidence="4" id="KW-1185">Reference proteome</keyword>
<evidence type="ECO:0000313" key="3">
    <source>
        <dbReference type="EMBL" id="MCS0494152.1"/>
    </source>
</evidence>
<evidence type="ECO:0000256" key="1">
    <source>
        <dbReference type="SAM" id="Phobius"/>
    </source>
</evidence>
<dbReference type="Proteomes" id="UP001151088">
    <property type="component" value="Unassembled WGS sequence"/>
</dbReference>
<feature type="transmembrane region" description="Helical" evidence="1">
    <location>
        <begin position="203"/>
        <end position="221"/>
    </location>
</feature>
<protein>
    <submittedName>
        <fullName evidence="3">Acyltransferase</fullName>
    </submittedName>
</protein>
<keyword evidence="3" id="KW-0012">Acyltransferase</keyword>
<evidence type="ECO:0000313" key="4">
    <source>
        <dbReference type="Proteomes" id="UP001151088"/>
    </source>
</evidence>
<dbReference type="InterPro" id="IPR050879">
    <property type="entry name" value="Acyltransferase_3"/>
</dbReference>
<feature type="transmembrane region" description="Helical" evidence="1">
    <location>
        <begin position="348"/>
        <end position="372"/>
    </location>
</feature>
<dbReference type="GO" id="GO:0016747">
    <property type="term" value="F:acyltransferase activity, transferring groups other than amino-acyl groups"/>
    <property type="evidence" value="ECO:0007669"/>
    <property type="project" value="InterPro"/>
</dbReference>
<dbReference type="AlphaFoldDB" id="A0A9X2T0Y5"/>
<dbReference type="PANTHER" id="PTHR23028:SF131">
    <property type="entry name" value="BLR2367 PROTEIN"/>
    <property type="match status" value="1"/>
</dbReference>
<feature type="transmembrane region" description="Helical" evidence="1">
    <location>
        <begin position="150"/>
        <end position="170"/>
    </location>
</feature>
<feature type="transmembrane region" description="Helical" evidence="1">
    <location>
        <begin position="15"/>
        <end position="33"/>
    </location>
</feature>
<dbReference type="GO" id="GO:0016020">
    <property type="term" value="C:membrane"/>
    <property type="evidence" value="ECO:0007669"/>
    <property type="project" value="TreeGrafter"/>
</dbReference>
<keyword evidence="1" id="KW-1133">Transmembrane helix</keyword>
<dbReference type="EMBL" id="JANTHZ010000001">
    <property type="protein sequence ID" value="MCS0494152.1"/>
    <property type="molecule type" value="Genomic_DNA"/>
</dbReference>
<keyword evidence="1" id="KW-0472">Membrane</keyword>
<feature type="transmembrane region" description="Helical" evidence="1">
    <location>
        <begin position="259"/>
        <end position="277"/>
    </location>
</feature>
<feature type="transmembrane region" description="Helical" evidence="1">
    <location>
        <begin position="298"/>
        <end position="320"/>
    </location>
</feature>
<sequence>MKSSAVTDRFDALDAWRGLAAIMVLIYHFIYIVKLDFIYSRFVTNAYLFVDFFFVLSGFVVCHAYRDRMGSARQAGGFLLRRIGRLWPLHLTVLFALMLGVMAVNLGGRLPDSLMIEAGTGGYSMQGLLLNAALLNSMGFYGVAWNGPAWSIGAEFYTYVLFAAVLLAAGSRRLLPVALALSLLSAVTLLIVAPAYMNSTADYGFLRCIAGFFAGVGAYHLHERMRGRALPAATVLEIAAVLLAGLFIVAAGMGPDSASPLSVAAPAVFALAILVFARQGGLASRLLTTRPFRALGAWSYSIYLIHMPLLILLGFGLWLYGDVTGASLKVKTEVLGDPKLLYDLGHPLAATALLVAFAAAVIALASLSYRLIEVPWRDRFARLARNHETAGRTLAPLPPRSVAPAPVPVRVSRDLRR</sequence>
<feature type="transmembrane region" description="Helical" evidence="1">
    <location>
        <begin position="45"/>
        <end position="66"/>
    </location>
</feature>
<proteinExistence type="predicted"/>
<organism evidence="3 4">
    <name type="scientific">Ancylobacter mangrovi</name>
    <dbReference type="NCBI Taxonomy" id="2972472"/>
    <lineage>
        <taxon>Bacteria</taxon>
        <taxon>Pseudomonadati</taxon>
        <taxon>Pseudomonadota</taxon>
        <taxon>Alphaproteobacteria</taxon>
        <taxon>Hyphomicrobiales</taxon>
        <taxon>Xanthobacteraceae</taxon>
        <taxon>Ancylobacter</taxon>
    </lineage>
</organism>
<comment type="caution">
    <text evidence="3">The sequence shown here is derived from an EMBL/GenBank/DDBJ whole genome shotgun (WGS) entry which is preliminary data.</text>
</comment>
<accession>A0A9X2T0Y5</accession>
<dbReference type="GO" id="GO:0000271">
    <property type="term" value="P:polysaccharide biosynthetic process"/>
    <property type="evidence" value="ECO:0007669"/>
    <property type="project" value="TreeGrafter"/>
</dbReference>
<dbReference type="InterPro" id="IPR002656">
    <property type="entry name" value="Acyl_transf_3_dom"/>
</dbReference>